<comment type="caution">
    <text evidence="2">The sequence shown here is derived from an EMBL/GenBank/DDBJ whole genome shotgun (WGS) entry which is preliminary data.</text>
</comment>
<gene>
    <name evidence="2" type="ORF">CCACVL1_13644</name>
</gene>
<evidence type="ECO:0000256" key="1">
    <source>
        <dbReference type="SAM" id="MobiDB-lite"/>
    </source>
</evidence>
<dbReference type="AlphaFoldDB" id="A0A1R3IAH1"/>
<reference evidence="2 3" key="1">
    <citation type="submission" date="2013-09" db="EMBL/GenBank/DDBJ databases">
        <title>Corchorus capsularis genome sequencing.</title>
        <authorList>
            <person name="Alam M."/>
            <person name="Haque M.S."/>
            <person name="Islam M.S."/>
            <person name="Emdad E.M."/>
            <person name="Islam M.M."/>
            <person name="Ahmed B."/>
            <person name="Halim A."/>
            <person name="Hossen Q.M.M."/>
            <person name="Hossain M.Z."/>
            <person name="Ahmed R."/>
            <person name="Khan M.M."/>
            <person name="Islam R."/>
            <person name="Rashid M.M."/>
            <person name="Khan S.A."/>
            <person name="Rahman M.S."/>
            <person name="Alam M."/>
        </authorList>
    </citation>
    <scope>NUCLEOTIDE SEQUENCE [LARGE SCALE GENOMIC DNA]</scope>
    <source>
        <strain evidence="3">cv. CVL-1</strain>
        <tissue evidence="2">Whole seedling</tissue>
    </source>
</reference>
<proteinExistence type="predicted"/>
<dbReference type="Gramene" id="OMO79501">
    <property type="protein sequence ID" value="OMO79501"/>
    <property type="gene ID" value="CCACVL1_13644"/>
</dbReference>
<keyword evidence="3" id="KW-1185">Reference proteome</keyword>
<protein>
    <submittedName>
        <fullName evidence="2">Putative alcohol dehydrogenase</fullName>
    </submittedName>
</protein>
<accession>A0A1R3IAH1</accession>
<sequence>MVPPTDNFESKIKRSKRQGQVSNANESQGLTTTTTNLTASATSSECGASSSHRLVGCHFPIPLFFSVWDLATVFFHSEVDEIQSSVKYMQSGLQPHLLVTWIDKDELWPKNNALFPKLSTLFHTPLAISNSNTRNPVVP</sequence>
<evidence type="ECO:0000313" key="3">
    <source>
        <dbReference type="Proteomes" id="UP000188268"/>
    </source>
</evidence>
<organism evidence="2 3">
    <name type="scientific">Corchorus capsularis</name>
    <name type="common">Jute</name>
    <dbReference type="NCBI Taxonomy" id="210143"/>
    <lineage>
        <taxon>Eukaryota</taxon>
        <taxon>Viridiplantae</taxon>
        <taxon>Streptophyta</taxon>
        <taxon>Embryophyta</taxon>
        <taxon>Tracheophyta</taxon>
        <taxon>Spermatophyta</taxon>
        <taxon>Magnoliopsida</taxon>
        <taxon>eudicotyledons</taxon>
        <taxon>Gunneridae</taxon>
        <taxon>Pentapetalae</taxon>
        <taxon>rosids</taxon>
        <taxon>malvids</taxon>
        <taxon>Malvales</taxon>
        <taxon>Malvaceae</taxon>
        <taxon>Grewioideae</taxon>
        <taxon>Apeibeae</taxon>
        <taxon>Corchorus</taxon>
    </lineage>
</organism>
<name>A0A1R3IAH1_COCAP</name>
<dbReference type="EMBL" id="AWWV01010388">
    <property type="protein sequence ID" value="OMO79501.1"/>
    <property type="molecule type" value="Genomic_DNA"/>
</dbReference>
<dbReference type="Proteomes" id="UP000188268">
    <property type="component" value="Unassembled WGS sequence"/>
</dbReference>
<feature type="region of interest" description="Disordered" evidence="1">
    <location>
        <begin position="1"/>
        <end position="31"/>
    </location>
</feature>
<evidence type="ECO:0000313" key="2">
    <source>
        <dbReference type="EMBL" id="OMO79501.1"/>
    </source>
</evidence>
<feature type="compositionally biased region" description="Polar residues" evidence="1">
    <location>
        <begin position="18"/>
        <end position="29"/>
    </location>
</feature>